<dbReference type="EMBL" id="JAHKNI010000022">
    <property type="protein sequence ID" value="MBU3067509.1"/>
    <property type="molecule type" value="Genomic_DNA"/>
</dbReference>
<dbReference type="InterPro" id="IPR036388">
    <property type="entry name" value="WH-like_DNA-bd_sf"/>
</dbReference>
<dbReference type="Gene3D" id="3.40.50.300">
    <property type="entry name" value="P-loop containing nucleotide triphosphate hydrolases"/>
    <property type="match status" value="1"/>
</dbReference>
<dbReference type="SUPFAM" id="SSF52540">
    <property type="entry name" value="P-loop containing nucleoside triphosphate hydrolases"/>
    <property type="match status" value="1"/>
</dbReference>
<evidence type="ECO:0000256" key="1">
    <source>
        <dbReference type="SAM" id="MobiDB-lite"/>
    </source>
</evidence>
<name>A0ABS6BB62_9NOCA</name>
<organism evidence="3 4">
    <name type="scientific">Nocardia albiluteola</name>
    <dbReference type="NCBI Taxonomy" id="2842303"/>
    <lineage>
        <taxon>Bacteria</taxon>
        <taxon>Bacillati</taxon>
        <taxon>Actinomycetota</taxon>
        <taxon>Actinomycetes</taxon>
        <taxon>Mycobacteriales</taxon>
        <taxon>Nocardiaceae</taxon>
        <taxon>Nocardia</taxon>
    </lineage>
</organism>
<feature type="domain" description="HTH luxR-type" evidence="2">
    <location>
        <begin position="773"/>
        <end position="830"/>
    </location>
</feature>
<keyword evidence="4" id="KW-1185">Reference proteome</keyword>
<sequence length="850" mass="91760">MSAGHAALGVGIPTDSDGFVGRDRELDRIASLLSDSARLITLVGSGGIGKTRLAMAVARRMRRAQLLPVHWVYLARLPKGASVGAIEDEIVGAVVDGDYSARPGRQTLIDTLGRTDAVGRVLPTVLVLDNCEHVLDEVGEVVAELLDAVPGLTVLATSRTAIGWVDEHVVPIPPLTRAQAVALFRQRADLAGRPVADADLPVVESICRHLHCYPLHIRLAAARLRYQSLPMILRDLDGAGTDRRLRWSPGFRVGADERHRDLSAVIGWSFELCDPAEQLLFQRMSVFAIGHDNNPDDIDLDAEGGYCPDVGADLAAIEAVCADTDHGGLARDRIEGLLERLVDRSMVSIHVGADTVRYSLLESFRVFAQQRLREGGDGEWLRLAARHRRYYRDRIAEYCIQWLSPREQELLARARADSDNQQCAVDGSLSDPDEAVVGLEIATGLIALRIPFLRGHLRESRALAERSLAAARALGQCPAELEVSALALIGWLSLCQGVRDDALRMLDDAVAICLEPQGLSQWPADPATDLGLPASVEYLWGSTLMLVDCDARATMVLARARSKFAAAGDLGGVAMAELFEALAAALLGSAEQAMEVTGRHLVTFVSSGAAWATSWARLARAIAEAAHGDPNAAMALCDTALAWQIPMRDRWGGVWAVHIRAWILAAMIDATAAEPDGSRDRIRQWAREIAWISGGTSTLRRQLGIDLNNLRPFGRKTVEADALARKVLGDREFEIAARRGLGQPEAVLAAGDPGPGVPPSDGSADSGAHPTRWDELTGAEQEVAVLAAAGMTNTAIAARRGTSRRTVDAQIAAILPKLMISTRKDIRTLLPPEHRAAADRESERRAARPR</sequence>
<feature type="region of interest" description="Disordered" evidence="1">
    <location>
        <begin position="744"/>
        <end position="772"/>
    </location>
</feature>
<dbReference type="SMART" id="SM00421">
    <property type="entry name" value="HTH_LUXR"/>
    <property type="match status" value="1"/>
</dbReference>
<proteinExistence type="predicted"/>
<comment type="caution">
    <text evidence="3">The sequence shown here is derived from an EMBL/GenBank/DDBJ whole genome shotgun (WGS) entry which is preliminary data.</text>
</comment>
<dbReference type="Pfam" id="PF13191">
    <property type="entry name" value="AAA_16"/>
    <property type="match status" value="1"/>
</dbReference>
<dbReference type="Gene3D" id="1.10.10.10">
    <property type="entry name" value="Winged helix-like DNA-binding domain superfamily/Winged helix DNA-binding domain"/>
    <property type="match status" value="1"/>
</dbReference>
<gene>
    <name evidence="3" type="ORF">KO481_39060</name>
</gene>
<dbReference type="RefSeq" id="WP_215923586.1">
    <property type="nucleotide sequence ID" value="NZ_JAHKNI010000022.1"/>
</dbReference>
<dbReference type="SUPFAM" id="SSF46894">
    <property type="entry name" value="C-terminal effector domain of the bipartite response regulators"/>
    <property type="match status" value="1"/>
</dbReference>
<dbReference type="InterPro" id="IPR041664">
    <property type="entry name" value="AAA_16"/>
</dbReference>
<dbReference type="PANTHER" id="PTHR47691">
    <property type="entry name" value="REGULATOR-RELATED"/>
    <property type="match status" value="1"/>
</dbReference>
<evidence type="ECO:0000313" key="4">
    <source>
        <dbReference type="Proteomes" id="UP000733379"/>
    </source>
</evidence>
<dbReference type="Proteomes" id="UP000733379">
    <property type="component" value="Unassembled WGS sequence"/>
</dbReference>
<dbReference type="InterPro" id="IPR027417">
    <property type="entry name" value="P-loop_NTPase"/>
</dbReference>
<evidence type="ECO:0000313" key="3">
    <source>
        <dbReference type="EMBL" id="MBU3067509.1"/>
    </source>
</evidence>
<evidence type="ECO:0000259" key="2">
    <source>
        <dbReference type="SMART" id="SM00421"/>
    </source>
</evidence>
<protein>
    <submittedName>
        <fullName evidence="3">AAA family ATPase</fullName>
    </submittedName>
</protein>
<accession>A0ABS6BB62</accession>
<dbReference type="PANTHER" id="PTHR47691:SF3">
    <property type="entry name" value="HTH-TYPE TRANSCRIPTIONAL REGULATOR RV0890C-RELATED"/>
    <property type="match status" value="1"/>
</dbReference>
<feature type="region of interest" description="Disordered" evidence="1">
    <location>
        <begin position="829"/>
        <end position="850"/>
    </location>
</feature>
<dbReference type="InterPro" id="IPR016032">
    <property type="entry name" value="Sig_transdc_resp-reg_C-effctor"/>
</dbReference>
<dbReference type="InterPro" id="IPR000792">
    <property type="entry name" value="Tscrpt_reg_LuxR_C"/>
</dbReference>
<reference evidence="3 4" key="1">
    <citation type="submission" date="2021-06" db="EMBL/GenBank/DDBJ databases">
        <title>Actinomycetes sequencing.</title>
        <authorList>
            <person name="Shan Q."/>
        </authorList>
    </citation>
    <scope>NUCLEOTIDE SEQUENCE [LARGE SCALE GENOMIC DNA]</scope>
    <source>
        <strain evidence="3 4">NEAU-G5</strain>
    </source>
</reference>